<dbReference type="OMA" id="KTACITE"/>
<organism evidence="10 11">
    <name type="scientific">Scytalidium lignicola</name>
    <name type="common">Hyphomycete</name>
    <dbReference type="NCBI Taxonomy" id="5539"/>
    <lineage>
        <taxon>Eukaryota</taxon>
        <taxon>Fungi</taxon>
        <taxon>Dikarya</taxon>
        <taxon>Ascomycota</taxon>
        <taxon>Pezizomycotina</taxon>
        <taxon>Leotiomycetes</taxon>
        <taxon>Leotiomycetes incertae sedis</taxon>
        <taxon>Scytalidium</taxon>
    </lineage>
</organism>
<evidence type="ECO:0000256" key="1">
    <source>
        <dbReference type="ARBA" id="ARBA00004969"/>
    </source>
</evidence>
<dbReference type="Proteomes" id="UP000258309">
    <property type="component" value="Unassembled WGS sequence"/>
</dbReference>
<comment type="catalytic activity">
    <reaction evidence="6">
        <text>N,N-dimethylethanolamine phosphate + S-adenosyl-L-methionine = phosphocholine + S-adenosyl-L-homocysteine + H(+)</text>
        <dbReference type="Rhea" id="RHEA:25325"/>
        <dbReference type="ChEBI" id="CHEBI:15378"/>
        <dbReference type="ChEBI" id="CHEBI:57856"/>
        <dbReference type="ChEBI" id="CHEBI:58641"/>
        <dbReference type="ChEBI" id="CHEBI:59789"/>
        <dbReference type="ChEBI" id="CHEBI:295975"/>
        <dbReference type="EC" id="2.1.1.103"/>
    </reaction>
    <physiologicalReaction direction="left-to-right" evidence="6">
        <dbReference type="Rhea" id="RHEA:25326"/>
    </physiologicalReaction>
</comment>
<comment type="caution">
    <text evidence="10">The sequence shown here is derived from an EMBL/GenBank/DDBJ whole genome shotgun (WGS) entry which is preliminary data.</text>
</comment>
<protein>
    <recommendedName>
        <fullName evidence="5">phosphoethanolamine N-methyltransferase</fullName>
        <ecNumber evidence="5">2.1.1.103</ecNumber>
    </recommendedName>
</protein>
<feature type="domain" description="Methyltransferase" evidence="9">
    <location>
        <begin position="56"/>
        <end position="147"/>
    </location>
</feature>
<comment type="catalytic activity">
    <reaction evidence="7">
        <text>phosphoethanolamine + S-adenosyl-L-methionine = N-methylethanolamine phosphate + S-adenosyl-L-homocysteine + H(+)</text>
        <dbReference type="Rhea" id="RHEA:20365"/>
        <dbReference type="ChEBI" id="CHEBI:15378"/>
        <dbReference type="ChEBI" id="CHEBI:57781"/>
        <dbReference type="ChEBI" id="CHEBI:57856"/>
        <dbReference type="ChEBI" id="CHEBI:58190"/>
        <dbReference type="ChEBI" id="CHEBI:59789"/>
        <dbReference type="EC" id="2.1.1.103"/>
    </reaction>
    <physiologicalReaction direction="left-to-right" evidence="7">
        <dbReference type="Rhea" id="RHEA:20366"/>
    </physiologicalReaction>
</comment>
<comment type="pathway">
    <text evidence="1">Phospholipid metabolism; phosphatidylcholine biosynthesis.</text>
</comment>
<dbReference type="PANTHER" id="PTHR44307:SF2">
    <property type="entry name" value="PHOSPHOETHANOLAMINE METHYLTRANSFERASE ISOFORM X1"/>
    <property type="match status" value="1"/>
</dbReference>
<dbReference type="InterPro" id="IPR029063">
    <property type="entry name" value="SAM-dependent_MTases_sf"/>
</dbReference>
<proteinExistence type="predicted"/>
<dbReference type="OrthoDB" id="540004at2759"/>
<dbReference type="Gene3D" id="3.40.50.150">
    <property type="entry name" value="Vaccinia Virus protein VP39"/>
    <property type="match status" value="1"/>
</dbReference>
<dbReference type="Pfam" id="PF13649">
    <property type="entry name" value="Methyltransf_25"/>
    <property type="match status" value="1"/>
</dbReference>
<evidence type="ECO:0000256" key="7">
    <source>
        <dbReference type="ARBA" id="ARBA00047622"/>
    </source>
</evidence>
<evidence type="ECO:0000259" key="9">
    <source>
        <dbReference type="Pfam" id="PF13649"/>
    </source>
</evidence>
<gene>
    <name evidence="10" type="ORF">B7463_g741</name>
</gene>
<evidence type="ECO:0000256" key="5">
    <source>
        <dbReference type="ARBA" id="ARBA00035674"/>
    </source>
</evidence>
<evidence type="ECO:0000256" key="8">
    <source>
        <dbReference type="ARBA" id="ARBA00047841"/>
    </source>
</evidence>
<evidence type="ECO:0000256" key="2">
    <source>
        <dbReference type="ARBA" id="ARBA00005189"/>
    </source>
</evidence>
<feature type="non-terminal residue" evidence="10">
    <location>
        <position position="1"/>
    </location>
</feature>
<comment type="pathway">
    <text evidence="2">Lipid metabolism.</text>
</comment>
<evidence type="ECO:0000256" key="3">
    <source>
        <dbReference type="ARBA" id="ARBA00022603"/>
    </source>
</evidence>
<comment type="catalytic activity">
    <reaction evidence="8">
        <text>N-methylethanolamine phosphate + S-adenosyl-L-methionine = N,N-dimethylethanolamine phosphate + S-adenosyl-L-homocysteine + H(+)</text>
        <dbReference type="Rhea" id="RHEA:25321"/>
        <dbReference type="ChEBI" id="CHEBI:15378"/>
        <dbReference type="ChEBI" id="CHEBI:57781"/>
        <dbReference type="ChEBI" id="CHEBI:57856"/>
        <dbReference type="ChEBI" id="CHEBI:58641"/>
        <dbReference type="ChEBI" id="CHEBI:59789"/>
        <dbReference type="EC" id="2.1.1.103"/>
    </reaction>
    <physiologicalReaction direction="left-to-right" evidence="8">
        <dbReference type="Rhea" id="RHEA:25322"/>
    </physiologicalReaction>
</comment>
<name>A0A3E2HQR0_SCYLI</name>
<evidence type="ECO:0000256" key="6">
    <source>
        <dbReference type="ARBA" id="ARBA00047619"/>
    </source>
</evidence>
<dbReference type="STRING" id="5539.A0A3E2HQR0"/>
<dbReference type="GO" id="GO:0032259">
    <property type="term" value="P:methylation"/>
    <property type="evidence" value="ECO:0007669"/>
    <property type="project" value="UniProtKB-KW"/>
</dbReference>
<evidence type="ECO:0000313" key="11">
    <source>
        <dbReference type="Proteomes" id="UP000258309"/>
    </source>
</evidence>
<evidence type="ECO:0000313" key="10">
    <source>
        <dbReference type="EMBL" id="RFU35694.1"/>
    </source>
</evidence>
<reference evidence="10 11" key="1">
    <citation type="submission" date="2018-05" db="EMBL/GenBank/DDBJ databases">
        <title>Draft genome sequence of Scytalidium lignicola DSM 105466, a ubiquitous saprotrophic fungus.</title>
        <authorList>
            <person name="Buettner E."/>
            <person name="Gebauer A.M."/>
            <person name="Hofrichter M."/>
            <person name="Liers C."/>
            <person name="Kellner H."/>
        </authorList>
    </citation>
    <scope>NUCLEOTIDE SEQUENCE [LARGE SCALE GENOMIC DNA]</scope>
    <source>
        <strain evidence="10 11">DSM 105466</strain>
    </source>
</reference>
<feature type="non-terminal residue" evidence="10">
    <location>
        <position position="250"/>
    </location>
</feature>
<evidence type="ECO:0000256" key="4">
    <source>
        <dbReference type="ARBA" id="ARBA00022679"/>
    </source>
</evidence>
<dbReference type="AlphaFoldDB" id="A0A3E2HQR0"/>
<dbReference type="EMBL" id="NCSJ02000006">
    <property type="protein sequence ID" value="RFU35694.1"/>
    <property type="molecule type" value="Genomic_DNA"/>
</dbReference>
<keyword evidence="4" id="KW-0808">Transferase</keyword>
<dbReference type="CDD" id="cd02440">
    <property type="entry name" value="AdoMet_MTases"/>
    <property type="match status" value="1"/>
</dbReference>
<accession>A0A3E2HQR0</accession>
<dbReference type="PANTHER" id="PTHR44307">
    <property type="entry name" value="PHOSPHOETHANOLAMINE METHYLTRANSFERASE"/>
    <property type="match status" value="1"/>
</dbReference>
<dbReference type="GO" id="GO:0000234">
    <property type="term" value="F:phosphoethanolamine N-methyltransferase activity"/>
    <property type="evidence" value="ECO:0007669"/>
    <property type="project" value="UniProtKB-EC"/>
</dbReference>
<dbReference type="SUPFAM" id="SSF53335">
    <property type="entry name" value="S-adenosyl-L-methionine-dependent methyltransferases"/>
    <property type="match status" value="1"/>
</dbReference>
<sequence>MITPRTPPTMATKHSVAGLETFDGINIEYELAYQDNKFKTACITEAISLIPPGARILDVGCGTGIPVSDMLSKAGLEVVGFDISPKMVKLAQDRIKGSFAISDMLTYPIEDHDQFAAVFMIFCHLQLSYADFYAAAYKFARALQPGGYFVLGQTPSDTYVPDDSATYDETKTYVDDFDVPFMGQMLPTLMLSKEGQRNFFRSMGLEVVWECVDTFQPNNEKCEPEAQQYIIAKRVGDALITLPKPLPKQN</sequence>
<keyword evidence="11" id="KW-1185">Reference proteome</keyword>
<keyword evidence="3" id="KW-0489">Methyltransferase</keyword>
<dbReference type="EC" id="2.1.1.103" evidence="5"/>
<dbReference type="InterPro" id="IPR041698">
    <property type="entry name" value="Methyltransf_25"/>
</dbReference>